<name>A0ABN7WIS7_GIGMA</name>
<dbReference type="Proteomes" id="UP000789901">
    <property type="component" value="Unassembled WGS sequence"/>
</dbReference>
<gene>
    <name evidence="2" type="ORF">GMARGA_LOCUS31393</name>
</gene>
<keyword evidence="3" id="KW-1185">Reference proteome</keyword>
<accession>A0ABN7WIS7</accession>
<evidence type="ECO:0000256" key="1">
    <source>
        <dbReference type="SAM" id="Phobius"/>
    </source>
</evidence>
<comment type="caution">
    <text evidence="2">The sequence shown here is derived from an EMBL/GenBank/DDBJ whole genome shotgun (WGS) entry which is preliminary data.</text>
</comment>
<evidence type="ECO:0000313" key="2">
    <source>
        <dbReference type="EMBL" id="CAG8833119.1"/>
    </source>
</evidence>
<sequence length="76" mass="8662">DTVKTSPVKFTAKVGLSSNRVIATLIFSMMSINLNAHFVIITFHPSLVDLRIPYLLWRYEGLKKIDDELPQKVDSE</sequence>
<protein>
    <submittedName>
        <fullName evidence="2">595_t:CDS:1</fullName>
    </submittedName>
</protein>
<feature type="non-terminal residue" evidence="2">
    <location>
        <position position="1"/>
    </location>
</feature>
<dbReference type="EMBL" id="CAJVQB010046733">
    <property type="protein sequence ID" value="CAG8833119.1"/>
    <property type="molecule type" value="Genomic_DNA"/>
</dbReference>
<reference evidence="2 3" key="1">
    <citation type="submission" date="2021-06" db="EMBL/GenBank/DDBJ databases">
        <authorList>
            <person name="Kallberg Y."/>
            <person name="Tangrot J."/>
            <person name="Rosling A."/>
        </authorList>
    </citation>
    <scope>NUCLEOTIDE SEQUENCE [LARGE SCALE GENOMIC DNA]</scope>
    <source>
        <strain evidence="2 3">120-4 pot B 10/14</strain>
    </source>
</reference>
<evidence type="ECO:0000313" key="3">
    <source>
        <dbReference type="Proteomes" id="UP000789901"/>
    </source>
</evidence>
<keyword evidence="1" id="KW-0472">Membrane</keyword>
<organism evidence="2 3">
    <name type="scientific">Gigaspora margarita</name>
    <dbReference type="NCBI Taxonomy" id="4874"/>
    <lineage>
        <taxon>Eukaryota</taxon>
        <taxon>Fungi</taxon>
        <taxon>Fungi incertae sedis</taxon>
        <taxon>Mucoromycota</taxon>
        <taxon>Glomeromycotina</taxon>
        <taxon>Glomeromycetes</taxon>
        <taxon>Diversisporales</taxon>
        <taxon>Gigasporaceae</taxon>
        <taxon>Gigaspora</taxon>
    </lineage>
</organism>
<proteinExistence type="predicted"/>
<keyword evidence="1" id="KW-0812">Transmembrane</keyword>
<keyword evidence="1" id="KW-1133">Transmembrane helix</keyword>
<feature type="transmembrane region" description="Helical" evidence="1">
    <location>
        <begin position="21"/>
        <end position="43"/>
    </location>
</feature>